<dbReference type="SMART" id="SM00324">
    <property type="entry name" value="RhoGAP"/>
    <property type="match status" value="1"/>
</dbReference>
<dbReference type="Gene3D" id="1.10.555.10">
    <property type="entry name" value="Rho GTPase activation protein"/>
    <property type="match status" value="1"/>
</dbReference>
<protein>
    <recommendedName>
        <fullName evidence="2">Rho-GAP domain-containing protein</fullName>
    </recommendedName>
</protein>
<dbReference type="EMBL" id="BAAFRS010000224">
    <property type="protein sequence ID" value="GAB1224888.1"/>
    <property type="molecule type" value="Genomic_DNA"/>
</dbReference>
<dbReference type="InterPro" id="IPR008936">
    <property type="entry name" value="Rho_GTPase_activation_prot"/>
</dbReference>
<accession>A0ABQ0DPV2</accession>
<dbReference type="PANTHER" id="PTHR45808">
    <property type="entry name" value="RHO GTPASE-ACTIVATING PROTEIN 68F"/>
    <property type="match status" value="1"/>
</dbReference>
<dbReference type="InterPro" id="IPR000198">
    <property type="entry name" value="RhoGAP_dom"/>
</dbReference>
<evidence type="ECO:0000256" key="1">
    <source>
        <dbReference type="SAM" id="MobiDB-lite"/>
    </source>
</evidence>
<dbReference type="Pfam" id="PF00620">
    <property type="entry name" value="RhoGAP"/>
    <property type="match status" value="1"/>
</dbReference>
<sequence>MTTTETTSFKDEFNELIQLEEVMKENGKTFEKYYSIFTPEVIKKTKISKEELNEMFPSNLEVIKSIHLSLSESLYSIRKMYEEYFQGNEERKEVISDIIIKVVILYDENLDNILVNYTSVYHKLCIALYASEHFFPKLPKKIKINKEYTLAMVYIKYIEYVSNLFKTFVGIVQHLSGNDPNWNKSYDIVYGLQIIDSSLKSIYSTYPNIIKIMNLRKHFKCSDYFPTDRMLLHEDQVILKSVKIEVISDEELNQQWVQQCFDELNIPIYCFLFEDTILLISSDQKQHQPLQYWLNDCQIEELPENECQIFDQSDVKKETTTLLFNDLTQKKEWIDIVTSTQIQCKCKRLFGKSLETYMKENEPDESLLIPQAIDQCFFVLDEEGVKDPFVFKRKGDGKIINKIIPLINLGKDFEIPNALIAADIIKIYLRNLPEPLLPYDSIPELIEETPEKNIVLIIQYIDKLPLYNKALLNRLMKLCYRISLNHEDTQMDSLTLAKILAPNLCWSKNEGITGNIYTMVEMLIAEYPSIFEMIDKTLEERQTAIFVANNNDEKEYFEVKEKLRQELVNEENGEPELINDKNESSYDSENETD</sequence>
<keyword evidence="4" id="KW-1185">Reference proteome</keyword>
<evidence type="ECO:0000259" key="2">
    <source>
        <dbReference type="PROSITE" id="PS50238"/>
    </source>
</evidence>
<dbReference type="SUPFAM" id="SSF50729">
    <property type="entry name" value="PH domain-like"/>
    <property type="match status" value="1"/>
</dbReference>
<evidence type="ECO:0000313" key="4">
    <source>
        <dbReference type="Proteomes" id="UP001628156"/>
    </source>
</evidence>
<dbReference type="PROSITE" id="PS50238">
    <property type="entry name" value="RHOGAP"/>
    <property type="match status" value="1"/>
</dbReference>
<organism evidence="3 4">
    <name type="scientific">Entamoeba nuttalli</name>
    <dbReference type="NCBI Taxonomy" id="412467"/>
    <lineage>
        <taxon>Eukaryota</taxon>
        <taxon>Amoebozoa</taxon>
        <taxon>Evosea</taxon>
        <taxon>Archamoebae</taxon>
        <taxon>Mastigamoebida</taxon>
        <taxon>Entamoebidae</taxon>
        <taxon>Entamoeba</taxon>
    </lineage>
</organism>
<dbReference type="PANTHER" id="PTHR45808:SF2">
    <property type="entry name" value="RHO GTPASE-ACTIVATING PROTEIN 68F"/>
    <property type="match status" value="1"/>
</dbReference>
<dbReference type="CDD" id="cd00159">
    <property type="entry name" value="RhoGAP"/>
    <property type="match status" value="1"/>
</dbReference>
<proteinExistence type="predicted"/>
<feature type="region of interest" description="Disordered" evidence="1">
    <location>
        <begin position="568"/>
        <end position="593"/>
    </location>
</feature>
<comment type="caution">
    <text evidence="3">The sequence shown here is derived from an EMBL/GenBank/DDBJ whole genome shotgun (WGS) entry which is preliminary data.</text>
</comment>
<dbReference type="SUPFAM" id="SSF48350">
    <property type="entry name" value="GTPase activation domain, GAP"/>
    <property type="match status" value="1"/>
</dbReference>
<gene>
    <name evidence="3" type="ORF">ENUP19_0224G0021</name>
</gene>
<name>A0ABQ0DPV2_9EUKA</name>
<reference evidence="3 4" key="1">
    <citation type="journal article" date="2019" name="PLoS Negl. Trop. Dis.">
        <title>Whole genome sequencing of Entamoeba nuttalli reveals mammalian host-related molecular signatures and a novel octapeptide-repeat surface protein.</title>
        <authorList>
            <person name="Tanaka M."/>
            <person name="Makiuchi T."/>
            <person name="Komiyama T."/>
            <person name="Shiina T."/>
            <person name="Osaki K."/>
            <person name="Tachibana H."/>
        </authorList>
    </citation>
    <scope>NUCLEOTIDE SEQUENCE [LARGE SCALE GENOMIC DNA]</scope>
    <source>
        <strain evidence="3 4">P19-061405</strain>
    </source>
</reference>
<dbReference type="Proteomes" id="UP001628156">
    <property type="component" value="Unassembled WGS sequence"/>
</dbReference>
<evidence type="ECO:0000313" key="3">
    <source>
        <dbReference type="EMBL" id="GAB1224888.1"/>
    </source>
</evidence>
<feature type="domain" description="Rho-GAP" evidence="2">
    <location>
        <begin position="352"/>
        <end position="531"/>
    </location>
</feature>